<evidence type="ECO:0000256" key="11">
    <source>
        <dbReference type="RuleBase" id="RU003357"/>
    </source>
</evidence>
<dbReference type="OrthoDB" id="9803050at2"/>
<feature type="domain" description="TonB-dependent receptor plug" evidence="14">
    <location>
        <begin position="131"/>
        <end position="226"/>
    </location>
</feature>
<accession>A0A4V6T3T5</accession>
<keyword evidence="8 15" id="KW-0675">Receptor</keyword>
<evidence type="ECO:0000256" key="6">
    <source>
        <dbReference type="ARBA" id="ARBA00023077"/>
    </source>
</evidence>
<feature type="chain" id="PRO_5020253262" evidence="12">
    <location>
        <begin position="24"/>
        <end position="789"/>
    </location>
</feature>
<evidence type="ECO:0000259" key="13">
    <source>
        <dbReference type="Pfam" id="PF00593"/>
    </source>
</evidence>
<dbReference type="GO" id="GO:0015344">
    <property type="term" value="F:siderophore uptake transmembrane transporter activity"/>
    <property type="evidence" value="ECO:0007669"/>
    <property type="project" value="TreeGrafter"/>
</dbReference>
<keyword evidence="3 10" id="KW-1134">Transmembrane beta strand</keyword>
<comment type="similarity">
    <text evidence="10 11">Belongs to the TonB-dependent receptor family.</text>
</comment>
<evidence type="ECO:0000259" key="14">
    <source>
        <dbReference type="Pfam" id="PF07715"/>
    </source>
</evidence>
<evidence type="ECO:0000256" key="3">
    <source>
        <dbReference type="ARBA" id="ARBA00022452"/>
    </source>
</evidence>
<dbReference type="Proteomes" id="UP000306918">
    <property type="component" value="Unassembled WGS sequence"/>
</dbReference>
<evidence type="ECO:0000256" key="2">
    <source>
        <dbReference type="ARBA" id="ARBA00022448"/>
    </source>
</evidence>
<comment type="caution">
    <text evidence="15">The sequence shown here is derived from an EMBL/GenBank/DDBJ whole genome shotgun (WGS) entry which is preliminary data.</text>
</comment>
<dbReference type="InterPro" id="IPR000531">
    <property type="entry name" value="Beta-barrel_TonB"/>
</dbReference>
<evidence type="ECO:0000256" key="9">
    <source>
        <dbReference type="ARBA" id="ARBA00023237"/>
    </source>
</evidence>
<keyword evidence="5 12" id="KW-0732">Signal</keyword>
<keyword evidence="9 10" id="KW-0998">Cell outer membrane</keyword>
<proteinExistence type="inferred from homology"/>
<evidence type="ECO:0000256" key="12">
    <source>
        <dbReference type="SAM" id="SignalP"/>
    </source>
</evidence>
<dbReference type="GO" id="GO:0009279">
    <property type="term" value="C:cell outer membrane"/>
    <property type="evidence" value="ECO:0007669"/>
    <property type="project" value="UniProtKB-SubCell"/>
</dbReference>
<evidence type="ECO:0000256" key="7">
    <source>
        <dbReference type="ARBA" id="ARBA00023136"/>
    </source>
</evidence>
<dbReference type="Pfam" id="PF13715">
    <property type="entry name" value="CarbopepD_reg_2"/>
    <property type="match status" value="1"/>
</dbReference>
<dbReference type="RefSeq" id="WP_136577528.1">
    <property type="nucleotide sequence ID" value="NZ_STFF01000003.1"/>
</dbReference>
<protein>
    <submittedName>
        <fullName evidence="15">TonB-dependent receptor</fullName>
    </submittedName>
</protein>
<dbReference type="EMBL" id="STFF01000003">
    <property type="protein sequence ID" value="THU39396.1"/>
    <property type="molecule type" value="Genomic_DNA"/>
</dbReference>
<evidence type="ECO:0000256" key="8">
    <source>
        <dbReference type="ARBA" id="ARBA00023170"/>
    </source>
</evidence>
<keyword evidence="4 10" id="KW-0812">Transmembrane</keyword>
<dbReference type="SUPFAM" id="SSF56935">
    <property type="entry name" value="Porins"/>
    <property type="match status" value="1"/>
</dbReference>
<dbReference type="Gene3D" id="2.60.40.1120">
    <property type="entry name" value="Carboxypeptidase-like, regulatory domain"/>
    <property type="match status" value="1"/>
</dbReference>
<evidence type="ECO:0000256" key="10">
    <source>
        <dbReference type="PROSITE-ProRule" id="PRU01360"/>
    </source>
</evidence>
<dbReference type="Gene3D" id="2.170.130.10">
    <property type="entry name" value="TonB-dependent receptor, plug domain"/>
    <property type="match status" value="1"/>
</dbReference>
<name>A0A4V6T3T5_9BACT</name>
<evidence type="ECO:0000313" key="16">
    <source>
        <dbReference type="Proteomes" id="UP000306918"/>
    </source>
</evidence>
<dbReference type="PROSITE" id="PS52016">
    <property type="entry name" value="TONB_DEPENDENT_REC_3"/>
    <property type="match status" value="1"/>
</dbReference>
<dbReference type="PANTHER" id="PTHR30069:SF29">
    <property type="entry name" value="HEMOGLOBIN AND HEMOGLOBIN-HAPTOGLOBIN-BINDING PROTEIN 1-RELATED"/>
    <property type="match status" value="1"/>
</dbReference>
<dbReference type="InterPro" id="IPR012910">
    <property type="entry name" value="Plug_dom"/>
</dbReference>
<feature type="signal peptide" evidence="12">
    <location>
        <begin position="1"/>
        <end position="23"/>
    </location>
</feature>
<dbReference type="InterPro" id="IPR037066">
    <property type="entry name" value="Plug_dom_sf"/>
</dbReference>
<dbReference type="SUPFAM" id="SSF49464">
    <property type="entry name" value="Carboxypeptidase regulatory domain-like"/>
    <property type="match status" value="1"/>
</dbReference>
<keyword evidence="6 11" id="KW-0798">TonB box</keyword>
<dbReference type="InterPro" id="IPR008969">
    <property type="entry name" value="CarboxyPept-like_regulatory"/>
</dbReference>
<dbReference type="Pfam" id="PF07715">
    <property type="entry name" value="Plug"/>
    <property type="match status" value="1"/>
</dbReference>
<gene>
    <name evidence="15" type="ORF">FAM09_12885</name>
</gene>
<dbReference type="InterPro" id="IPR039426">
    <property type="entry name" value="TonB-dep_rcpt-like"/>
</dbReference>
<dbReference type="GO" id="GO:0044718">
    <property type="term" value="P:siderophore transmembrane transport"/>
    <property type="evidence" value="ECO:0007669"/>
    <property type="project" value="TreeGrafter"/>
</dbReference>
<dbReference type="PANTHER" id="PTHR30069">
    <property type="entry name" value="TONB-DEPENDENT OUTER MEMBRANE RECEPTOR"/>
    <property type="match status" value="1"/>
</dbReference>
<dbReference type="AlphaFoldDB" id="A0A4V6T3T5"/>
<dbReference type="Gene3D" id="2.40.170.20">
    <property type="entry name" value="TonB-dependent receptor, beta-barrel domain"/>
    <property type="match status" value="1"/>
</dbReference>
<keyword evidence="16" id="KW-1185">Reference proteome</keyword>
<evidence type="ECO:0000313" key="15">
    <source>
        <dbReference type="EMBL" id="THU39396.1"/>
    </source>
</evidence>
<keyword evidence="7 10" id="KW-0472">Membrane</keyword>
<feature type="domain" description="TonB-dependent receptor-like beta-barrel" evidence="13">
    <location>
        <begin position="304"/>
        <end position="747"/>
    </location>
</feature>
<dbReference type="Pfam" id="PF00593">
    <property type="entry name" value="TonB_dep_Rec_b-barrel"/>
    <property type="match status" value="1"/>
</dbReference>
<comment type="subcellular location">
    <subcellularLocation>
        <location evidence="1 10">Cell outer membrane</location>
        <topology evidence="1 10">Multi-pass membrane protein</topology>
    </subcellularLocation>
</comment>
<evidence type="ECO:0000256" key="1">
    <source>
        <dbReference type="ARBA" id="ARBA00004571"/>
    </source>
</evidence>
<keyword evidence="2 10" id="KW-0813">Transport</keyword>
<sequence>MIRQLMRFSVTCFILLFALGALQAQTGKYTINGYIKDGSSGEVLINATITLQPSGVAVMTNSYGYYSITLPAGKYTMLVTYSGFKAYQKEIELKGNTTIDASLATAGKDMQEVVITGEKRLRRTNTVGMGIQQLSAAQIKKIPAFMGEPDVVKALLTLPGITTVGEGSAGFNVRGGNVDENLIIMDEAPVYNSSHLLGFFSVFNPDAVKNVTMYKSAFPAEYGGRTSSVLDIRMKEGNNQKFAVNGGIGNVFSRIAVEGPLQKDRSSFVVAARRSYIDVLAKPFLKAEDRNSTMYFYDLTAKMNYQLNEKNTIYLSGYFGRDVFGFGEQVKFKWGNTTGTFRWNHLFNRKLFLNTSVYYSKYDYSLKFKSDDEIPQGYDWTSDIQTYGIKPSLTWYASNKHTIKTGVNVIYYDFFPGKGVATSDGAKNEISLKRRFGAETAAFLEDTWKVNSKLQLQAGVRLNRYAYLGNTSVFYFRDTTANIRKPLDKVEEVSSKKPVEEWFFFEPRVSLKYELKKNTFLKAGYTRSTQYIHLLSNTASPTPVDLYFPSTNNIKPSMTDQYSVGFVTLPEGWPVELSVETFYKKMNDLLDYIDNANLDLNQFVEADLLTGKGKSYGAELEVKKETGKWQGWVNYTWSRSLRKTPGISNNDWYLSRYDRTNVINACVIHHLNDKWEFSGNFTYGSGTPSTFPDARLDIQGLAIPYNSSNKRNDFRLPAYHRLDVSATMKGRQGKKMKQEWVFGIYNLYARQNAYSIYFRQNQDEPEKKEAVRLSIIGSLIPSVTWNFKF</sequence>
<evidence type="ECO:0000256" key="5">
    <source>
        <dbReference type="ARBA" id="ARBA00022729"/>
    </source>
</evidence>
<organism evidence="15 16">
    <name type="scientific">Niastella caeni</name>
    <dbReference type="NCBI Taxonomy" id="2569763"/>
    <lineage>
        <taxon>Bacteria</taxon>
        <taxon>Pseudomonadati</taxon>
        <taxon>Bacteroidota</taxon>
        <taxon>Chitinophagia</taxon>
        <taxon>Chitinophagales</taxon>
        <taxon>Chitinophagaceae</taxon>
        <taxon>Niastella</taxon>
    </lineage>
</organism>
<evidence type="ECO:0000256" key="4">
    <source>
        <dbReference type="ARBA" id="ARBA00022692"/>
    </source>
</evidence>
<dbReference type="InterPro" id="IPR036942">
    <property type="entry name" value="Beta-barrel_TonB_sf"/>
</dbReference>
<reference evidence="15 16" key="1">
    <citation type="submission" date="2019-04" db="EMBL/GenBank/DDBJ databases">
        <title>Niastella caeni sp. nov., isolated from activated sludge.</title>
        <authorList>
            <person name="Sheng M."/>
        </authorList>
    </citation>
    <scope>NUCLEOTIDE SEQUENCE [LARGE SCALE GENOMIC DNA]</scope>
    <source>
        <strain evidence="15 16">HX-2-15</strain>
    </source>
</reference>